<dbReference type="AlphaFoldDB" id="A0A5C4N2Q4"/>
<dbReference type="SUPFAM" id="SSF55785">
    <property type="entry name" value="PYP-like sensor domain (PAS domain)"/>
    <property type="match status" value="1"/>
</dbReference>
<dbReference type="OrthoDB" id="9760752at2"/>
<evidence type="ECO:0000313" key="2">
    <source>
        <dbReference type="Proteomes" id="UP000305887"/>
    </source>
</evidence>
<evidence type="ECO:0000313" key="1">
    <source>
        <dbReference type="EMBL" id="TNC52964.1"/>
    </source>
</evidence>
<comment type="caution">
    <text evidence="1">The sequence shown here is derived from an EMBL/GenBank/DDBJ whole genome shotgun (WGS) entry which is preliminary data.</text>
</comment>
<dbReference type="InterPro" id="IPR035965">
    <property type="entry name" value="PAS-like_dom_sf"/>
</dbReference>
<gene>
    <name evidence="1" type="ORF">FHG66_01345</name>
</gene>
<proteinExistence type="predicted"/>
<dbReference type="Gene3D" id="3.30.450.20">
    <property type="entry name" value="PAS domain"/>
    <property type="match status" value="1"/>
</dbReference>
<organism evidence="1 2">
    <name type="scientific">Rubellimicrobium rubrum</name>
    <dbReference type="NCBI Taxonomy" id="2585369"/>
    <lineage>
        <taxon>Bacteria</taxon>
        <taxon>Pseudomonadati</taxon>
        <taxon>Pseudomonadota</taxon>
        <taxon>Alphaproteobacteria</taxon>
        <taxon>Rhodobacterales</taxon>
        <taxon>Roseobacteraceae</taxon>
        <taxon>Rubellimicrobium</taxon>
    </lineage>
</organism>
<reference evidence="1 2" key="1">
    <citation type="submission" date="2019-06" db="EMBL/GenBank/DDBJ databases">
        <title>YIM 131921 draft genome.</title>
        <authorList>
            <person name="Jiang L."/>
        </authorList>
    </citation>
    <scope>NUCLEOTIDE SEQUENCE [LARGE SCALE GENOMIC DNA]</scope>
    <source>
        <strain evidence="1 2">YIM 131921</strain>
    </source>
</reference>
<dbReference type="Proteomes" id="UP000305887">
    <property type="component" value="Unassembled WGS sequence"/>
</dbReference>
<accession>A0A5C4N2Q4</accession>
<sequence>MLGIPLDIEARIHFAGGACRWTRSRAYPFWDELGRMPRWHGTTENTHDRHEADKAQRASEELTWQILSGSPDCIKLLTLDAKLEFFSARGPYAMEGEDFEKQLRGTDWLSFWQPEDRLRVRQAIIATL</sequence>
<name>A0A5C4N2Q4_9RHOB</name>
<protein>
    <submittedName>
        <fullName evidence="1">PAS domain-containing protein</fullName>
    </submittedName>
</protein>
<dbReference type="EMBL" id="VDFU01000001">
    <property type="protein sequence ID" value="TNC52964.1"/>
    <property type="molecule type" value="Genomic_DNA"/>
</dbReference>
<keyword evidence="2" id="KW-1185">Reference proteome</keyword>
<dbReference type="RefSeq" id="WP_139074874.1">
    <property type="nucleotide sequence ID" value="NZ_VDFU01000001.1"/>
</dbReference>